<dbReference type="InterPro" id="IPR029526">
    <property type="entry name" value="PGBD"/>
</dbReference>
<feature type="region of interest" description="Disordered" evidence="1">
    <location>
        <begin position="376"/>
        <end position="424"/>
    </location>
</feature>
<name>A0A2P4X4M6_9STRA</name>
<dbReference type="Pfam" id="PF13843">
    <property type="entry name" value="DDE_Tnp_1_7"/>
    <property type="match status" value="1"/>
</dbReference>
<proteinExistence type="predicted"/>
<keyword evidence="4" id="KW-1185">Reference proteome</keyword>
<evidence type="ECO:0000256" key="1">
    <source>
        <dbReference type="SAM" id="MobiDB-lite"/>
    </source>
</evidence>
<gene>
    <name evidence="3" type="ORF">PHPALM_30649</name>
</gene>
<evidence type="ECO:0000313" key="4">
    <source>
        <dbReference type="Proteomes" id="UP000237271"/>
    </source>
</evidence>
<feature type="domain" description="PiggyBac transposable element-derived protein" evidence="2">
    <location>
        <begin position="1"/>
        <end position="230"/>
    </location>
</feature>
<protein>
    <recommendedName>
        <fullName evidence="2">PiggyBac transposable element-derived protein domain-containing protein</fullName>
    </recommendedName>
</protein>
<dbReference type="Proteomes" id="UP000237271">
    <property type="component" value="Unassembled WGS sequence"/>
</dbReference>
<dbReference type="EMBL" id="NCKW01016862">
    <property type="protein sequence ID" value="POM60489.1"/>
    <property type="molecule type" value="Genomic_DNA"/>
</dbReference>
<organism evidence="3 4">
    <name type="scientific">Phytophthora palmivora</name>
    <dbReference type="NCBI Taxonomy" id="4796"/>
    <lineage>
        <taxon>Eukaryota</taxon>
        <taxon>Sar</taxon>
        <taxon>Stramenopiles</taxon>
        <taxon>Oomycota</taxon>
        <taxon>Peronosporomycetes</taxon>
        <taxon>Peronosporales</taxon>
        <taxon>Peronosporaceae</taxon>
        <taxon>Phytophthora</taxon>
    </lineage>
</organism>
<evidence type="ECO:0000259" key="2">
    <source>
        <dbReference type="Pfam" id="PF13843"/>
    </source>
</evidence>
<reference evidence="3 4" key="1">
    <citation type="journal article" date="2017" name="Genome Biol. Evol.">
        <title>Phytophthora megakarya and P. palmivora, closely related causal agents of cacao black pod rot, underwent increases in genome sizes and gene numbers by different mechanisms.</title>
        <authorList>
            <person name="Ali S.S."/>
            <person name="Shao J."/>
            <person name="Lary D.J."/>
            <person name="Kronmiller B."/>
            <person name="Shen D."/>
            <person name="Strem M.D."/>
            <person name="Amoako-Attah I."/>
            <person name="Akrofi A.Y."/>
            <person name="Begoude B.A."/>
            <person name="Ten Hoopen G.M."/>
            <person name="Coulibaly K."/>
            <person name="Kebe B.I."/>
            <person name="Melnick R.L."/>
            <person name="Guiltinan M.J."/>
            <person name="Tyler B.M."/>
            <person name="Meinhardt L.W."/>
            <person name="Bailey B.A."/>
        </authorList>
    </citation>
    <scope>NUCLEOTIDE SEQUENCE [LARGE SCALE GENOMIC DNA]</scope>
    <source>
        <strain evidence="4">sbr112.9</strain>
    </source>
</reference>
<evidence type="ECO:0000313" key="3">
    <source>
        <dbReference type="EMBL" id="POM60489.1"/>
    </source>
</evidence>
<comment type="caution">
    <text evidence="3">The sequence shown here is derived from an EMBL/GenBank/DDBJ whole genome shotgun (WGS) entry which is preliminary data.</text>
</comment>
<dbReference type="OrthoDB" id="117306at2759"/>
<accession>A0A2P4X4M6</accession>
<dbReference type="AlphaFoldDB" id="A0A2P4X4M6"/>
<dbReference type="PANTHER" id="PTHR46599:SF3">
    <property type="entry name" value="PIGGYBAC TRANSPOSABLE ELEMENT-DERIVED PROTEIN 4"/>
    <property type="match status" value="1"/>
</dbReference>
<sequence length="424" mass="48563">MSFDEAMLPSRSSFNRMRVYMKDKPHKWGTKLFMLCCSQSDYCMRYMLLTSLACMYRFEVYCGKRQTDGAAGASDTKCEPAAVIRNSREVFGTAGSRDKRLIVTDRFYTSPTLAMQLLTLGFYSIGTVMTNRGTFTVADNKLISIIRAVCWWDNRPVHLLAAGGSVEQDRVKNGEQAELACPRVLKDYQTFMGGVDRARSTPTTKLALKYKKYYKSLFLGFLDLAIINPYIVYNTRREADGHTKLTHVKFLKQLHLEFIQLQERDWGALQRMQATSTKSCDTIRQSYHVPVQVDEWRAGKQGRKRRQRACKVCSVLKESSEAKGGETMFYCSTYKLHSNSKKATVTRVYLCNKVKHTSNGETVSCFEIWHRHWPNGSMLSPSQRKKKIRARTTELSVDEETTLGSDSDGGDDVDNQSKRRRRDE</sequence>
<dbReference type="PANTHER" id="PTHR46599">
    <property type="entry name" value="PIGGYBAC TRANSPOSABLE ELEMENT-DERIVED PROTEIN 4"/>
    <property type="match status" value="1"/>
</dbReference>